<organism evidence="1 2">
    <name type="scientific">Macroventuria anomochaeta</name>
    <dbReference type="NCBI Taxonomy" id="301207"/>
    <lineage>
        <taxon>Eukaryota</taxon>
        <taxon>Fungi</taxon>
        <taxon>Dikarya</taxon>
        <taxon>Ascomycota</taxon>
        <taxon>Pezizomycotina</taxon>
        <taxon>Dothideomycetes</taxon>
        <taxon>Pleosporomycetidae</taxon>
        <taxon>Pleosporales</taxon>
        <taxon>Pleosporineae</taxon>
        <taxon>Didymellaceae</taxon>
        <taxon>Macroventuria</taxon>
    </lineage>
</organism>
<reference evidence="1" key="1">
    <citation type="journal article" date="2020" name="Stud. Mycol.">
        <title>101 Dothideomycetes genomes: a test case for predicting lifestyles and emergence of pathogens.</title>
        <authorList>
            <person name="Haridas S."/>
            <person name="Albert R."/>
            <person name="Binder M."/>
            <person name="Bloem J."/>
            <person name="Labutti K."/>
            <person name="Salamov A."/>
            <person name="Andreopoulos B."/>
            <person name="Baker S."/>
            <person name="Barry K."/>
            <person name="Bills G."/>
            <person name="Bluhm B."/>
            <person name="Cannon C."/>
            <person name="Castanera R."/>
            <person name="Culley D."/>
            <person name="Daum C."/>
            <person name="Ezra D."/>
            <person name="Gonzalez J."/>
            <person name="Henrissat B."/>
            <person name="Kuo A."/>
            <person name="Liang C."/>
            <person name="Lipzen A."/>
            <person name="Lutzoni F."/>
            <person name="Magnuson J."/>
            <person name="Mondo S."/>
            <person name="Nolan M."/>
            <person name="Ohm R."/>
            <person name="Pangilinan J."/>
            <person name="Park H.-J."/>
            <person name="Ramirez L."/>
            <person name="Alfaro M."/>
            <person name="Sun H."/>
            <person name="Tritt A."/>
            <person name="Yoshinaga Y."/>
            <person name="Zwiers L.-H."/>
            <person name="Turgeon B."/>
            <person name="Goodwin S."/>
            <person name="Spatafora J."/>
            <person name="Crous P."/>
            <person name="Grigoriev I."/>
        </authorList>
    </citation>
    <scope>NUCLEOTIDE SEQUENCE</scope>
    <source>
        <strain evidence="1">CBS 525.71</strain>
    </source>
</reference>
<protein>
    <submittedName>
        <fullName evidence="1">Uncharacterized protein</fullName>
    </submittedName>
</protein>
<sequence>MIARRDHTAFFAINDISGFLREDLDLTRLDSIQGYLGLAGRPRRVRPLHRYKMIGLDILYTQKMDLHLLKTRTHLMLKPLPLWIPDREIWYRHIDHVQEWHESATGFLMSYVCLLTTPIDLKIAQGLALVHIPITWEWCRGFVEDFLRYVDINTLAQVNKRYHYGDLRRDRINMIYGYRFLTTHLVRGYFHRPNSSVAFFFRNQVWILIGVPGLEDNYVFQQALYAFVVCSIVSLAALLGVVGFVFVAIFLFNMLAAFRNANSRSRRLTRRQLEGKET</sequence>
<dbReference type="Proteomes" id="UP000799754">
    <property type="component" value="Unassembled WGS sequence"/>
</dbReference>
<comment type="caution">
    <text evidence="1">The sequence shown here is derived from an EMBL/GenBank/DDBJ whole genome shotgun (WGS) entry which is preliminary data.</text>
</comment>
<proteinExistence type="predicted"/>
<gene>
    <name evidence="1" type="ORF">BU25DRAFT_470134</name>
</gene>
<dbReference type="EMBL" id="MU006702">
    <property type="protein sequence ID" value="KAF2632490.1"/>
    <property type="molecule type" value="Genomic_DNA"/>
</dbReference>
<evidence type="ECO:0000313" key="2">
    <source>
        <dbReference type="Proteomes" id="UP000799754"/>
    </source>
</evidence>
<name>A0ACB6SDV1_9PLEO</name>
<keyword evidence="2" id="KW-1185">Reference proteome</keyword>
<evidence type="ECO:0000313" key="1">
    <source>
        <dbReference type="EMBL" id="KAF2632490.1"/>
    </source>
</evidence>
<accession>A0ACB6SDV1</accession>